<evidence type="ECO:0000259" key="7">
    <source>
        <dbReference type="Pfam" id="PF00753"/>
    </source>
</evidence>
<evidence type="ECO:0000256" key="1">
    <source>
        <dbReference type="ARBA" id="ARBA00004651"/>
    </source>
</evidence>
<feature type="transmembrane region" description="Helical" evidence="6">
    <location>
        <begin position="464"/>
        <end position="486"/>
    </location>
</feature>
<evidence type="ECO:0000256" key="5">
    <source>
        <dbReference type="ARBA" id="ARBA00023136"/>
    </source>
</evidence>
<feature type="domain" description="ComEC/Rec2-related protein" evidence="8">
    <location>
        <begin position="222"/>
        <end position="484"/>
    </location>
</feature>
<evidence type="ECO:0000259" key="8">
    <source>
        <dbReference type="Pfam" id="PF03772"/>
    </source>
</evidence>
<feature type="transmembrane region" description="Helical" evidence="6">
    <location>
        <begin position="435"/>
        <end position="457"/>
    </location>
</feature>
<feature type="transmembrane region" description="Helical" evidence="6">
    <location>
        <begin position="20"/>
        <end position="47"/>
    </location>
</feature>
<proteinExistence type="predicted"/>
<feature type="transmembrane region" description="Helical" evidence="6">
    <location>
        <begin position="272"/>
        <end position="289"/>
    </location>
</feature>
<dbReference type="Pfam" id="PF03772">
    <property type="entry name" value="Competence"/>
    <property type="match status" value="1"/>
</dbReference>
<dbReference type="Proteomes" id="UP000749311">
    <property type="component" value="Unassembled WGS sequence"/>
</dbReference>
<feature type="transmembrane region" description="Helical" evidence="6">
    <location>
        <begin position="243"/>
        <end position="265"/>
    </location>
</feature>
<keyword evidence="10" id="KW-1185">Reference proteome</keyword>
<dbReference type="RefSeq" id="WP_167166507.1">
    <property type="nucleotide sequence ID" value="NZ_BAAAOO010000011.1"/>
</dbReference>
<keyword evidence="3 6" id="KW-0812">Transmembrane</keyword>
<sequence>MTDAVPEDPVDLRLVLPALGAWAGAASGVTPGRAAVVLAIAGATLVVAGWTRRAWVAAATGAAVAGSIVVAWLWATGLAASTPAGLARDGALVEVRAVVSSDVRTWEASGTRPGLALLPVTVQWIEARGDAWQGRVPATVRSTGGDAARDLAFPVGATIEFQALAAPADPGDRSIGTLALRGDVAQLESPQGLAALANRFREGLRTAMGHSPSEQAGLVPSLVVGDTSAVPSEVTDDFTTTGLTHLTAVSGTNLTLMLGFCLALARGAGVRGWWLRGIGVLVTVVFVVVCRAEPSVLRAAAMGLVALAATGLARDRRRGLRNLCVAVLGLVLVDPWLARSWGFALSVTASAGILWWGGPWQARMRRWAPGWVAEALAIPLSAQIATQPIVTVLSGSVSVVGLPANMLVGPFVGPVTVIGLAAAVVSLVSPPVAGVLGWAAGWCVQPILLVAHAGAAAPAATWRWAVSPTGIAVLALLCVVVAVGVVPRVLDSRWGSALLVMVVLVGALRSPPQAGWPDDWAVIACDVGQGGAQLFRAGRHSAVIVDTGPDPGLLADCLRLAGVDDVPLLVLTHPHADHVGGVSALGDDSGIGVGMVLIGPASWQDAGARLLGHLPAPHVTHAGDVVRAGQVTWTTLAAGGAWSDPISAGDGDSAAENDAGVVGRVDVDGITALATGDIEVAGQQALVASGVDLHADVLVVPHHGSPNQDERFVEAVGASVALVQVGEDNDYGHPAGSTLALVGARGAAVFRTDLQGAIAIRTDPLEVVTQR</sequence>
<gene>
    <name evidence="9" type="ORF">FB473_001727</name>
</gene>
<dbReference type="Pfam" id="PF00753">
    <property type="entry name" value="Lactamase_B"/>
    <property type="match status" value="1"/>
</dbReference>
<feature type="transmembrane region" description="Helical" evidence="6">
    <location>
        <begin position="320"/>
        <end position="337"/>
    </location>
</feature>
<feature type="transmembrane region" description="Helical" evidence="6">
    <location>
        <begin position="54"/>
        <end position="75"/>
    </location>
</feature>
<dbReference type="PANTHER" id="PTHR30619">
    <property type="entry name" value="DNA INTERNALIZATION/COMPETENCE PROTEIN COMEC/REC2"/>
    <property type="match status" value="1"/>
</dbReference>
<keyword evidence="5 6" id="KW-0472">Membrane</keyword>
<dbReference type="EMBL" id="JAAMOZ010000001">
    <property type="protein sequence ID" value="NIH57082.1"/>
    <property type="molecule type" value="Genomic_DNA"/>
</dbReference>
<dbReference type="InterPro" id="IPR052159">
    <property type="entry name" value="Competence_DNA_uptake"/>
</dbReference>
<dbReference type="PANTHER" id="PTHR30619:SF1">
    <property type="entry name" value="RECOMBINATION PROTEIN 2"/>
    <property type="match status" value="1"/>
</dbReference>
<protein>
    <submittedName>
        <fullName evidence="9">Competence protein ComEC</fullName>
    </submittedName>
</protein>
<dbReference type="CDD" id="cd07731">
    <property type="entry name" value="ComA-like_MBL-fold"/>
    <property type="match status" value="1"/>
</dbReference>
<dbReference type="SUPFAM" id="SSF56281">
    <property type="entry name" value="Metallo-hydrolase/oxidoreductase"/>
    <property type="match status" value="1"/>
</dbReference>
<comment type="subcellular location">
    <subcellularLocation>
        <location evidence="1">Cell membrane</location>
        <topology evidence="1">Multi-pass membrane protein</topology>
    </subcellularLocation>
</comment>
<feature type="domain" description="Metallo-beta-lactamase" evidence="7">
    <location>
        <begin position="538"/>
        <end position="651"/>
    </location>
</feature>
<feature type="transmembrane region" description="Helical" evidence="6">
    <location>
        <begin position="343"/>
        <end position="360"/>
    </location>
</feature>
<evidence type="ECO:0000256" key="3">
    <source>
        <dbReference type="ARBA" id="ARBA00022692"/>
    </source>
</evidence>
<keyword evidence="4 6" id="KW-1133">Transmembrane helix</keyword>
<accession>A0ABX0SK04</accession>
<evidence type="ECO:0000256" key="6">
    <source>
        <dbReference type="SAM" id="Phobius"/>
    </source>
</evidence>
<name>A0ABX0SK04_9ACTN</name>
<feature type="transmembrane region" description="Helical" evidence="6">
    <location>
        <begin position="407"/>
        <end position="429"/>
    </location>
</feature>
<evidence type="ECO:0000256" key="4">
    <source>
        <dbReference type="ARBA" id="ARBA00022989"/>
    </source>
</evidence>
<feature type="transmembrane region" description="Helical" evidence="6">
    <location>
        <begin position="295"/>
        <end position="313"/>
    </location>
</feature>
<comment type="caution">
    <text evidence="9">The sequence shown here is derived from an EMBL/GenBank/DDBJ whole genome shotgun (WGS) entry which is preliminary data.</text>
</comment>
<organism evidence="9 10">
    <name type="scientific">Brooklawnia cerclae</name>
    <dbReference type="NCBI Taxonomy" id="349934"/>
    <lineage>
        <taxon>Bacteria</taxon>
        <taxon>Bacillati</taxon>
        <taxon>Actinomycetota</taxon>
        <taxon>Actinomycetes</taxon>
        <taxon>Propionibacteriales</taxon>
        <taxon>Propionibacteriaceae</taxon>
        <taxon>Brooklawnia</taxon>
    </lineage>
</organism>
<keyword evidence="2" id="KW-1003">Cell membrane</keyword>
<dbReference type="InterPro" id="IPR001279">
    <property type="entry name" value="Metallo-B-lactamas"/>
</dbReference>
<evidence type="ECO:0000313" key="9">
    <source>
        <dbReference type="EMBL" id="NIH57082.1"/>
    </source>
</evidence>
<dbReference type="InterPro" id="IPR036866">
    <property type="entry name" value="RibonucZ/Hydroxyglut_hydro"/>
</dbReference>
<dbReference type="Gene3D" id="3.60.15.10">
    <property type="entry name" value="Ribonuclease Z/Hydroxyacylglutathione hydrolase-like"/>
    <property type="match status" value="1"/>
</dbReference>
<dbReference type="InterPro" id="IPR035681">
    <property type="entry name" value="ComA-like_MBL"/>
</dbReference>
<dbReference type="InterPro" id="IPR004477">
    <property type="entry name" value="ComEC_N"/>
</dbReference>
<reference evidence="9 10" key="1">
    <citation type="submission" date="2020-02" db="EMBL/GenBank/DDBJ databases">
        <title>Sequencing the genomes of 1000 actinobacteria strains.</title>
        <authorList>
            <person name="Klenk H.-P."/>
        </authorList>
    </citation>
    <scope>NUCLEOTIDE SEQUENCE [LARGE SCALE GENOMIC DNA]</scope>
    <source>
        <strain evidence="9 10">DSM 19609</strain>
    </source>
</reference>
<evidence type="ECO:0000313" key="10">
    <source>
        <dbReference type="Proteomes" id="UP000749311"/>
    </source>
</evidence>
<dbReference type="NCBIfam" id="TIGR00360">
    <property type="entry name" value="ComEC_N-term"/>
    <property type="match status" value="1"/>
</dbReference>
<evidence type="ECO:0000256" key="2">
    <source>
        <dbReference type="ARBA" id="ARBA00022475"/>
    </source>
</evidence>